<protein>
    <submittedName>
        <fullName evidence="1">Uncharacterized protein</fullName>
    </submittedName>
</protein>
<evidence type="ECO:0000313" key="2">
    <source>
        <dbReference type="Proteomes" id="UP000254346"/>
    </source>
</evidence>
<reference evidence="1 2" key="1">
    <citation type="submission" date="2018-06" db="EMBL/GenBank/DDBJ databases">
        <authorList>
            <consortium name="Pathogen Informatics"/>
            <person name="Doyle S."/>
        </authorList>
    </citation>
    <scope>NUCLEOTIDE SEQUENCE [LARGE SCALE GENOMIC DNA]</scope>
    <source>
        <strain evidence="1 2">NCTC8256</strain>
    </source>
</reference>
<sequence length="59" mass="6586">MPRALIPIARQYSRRQFTVSVQKVRTPLQMASALSVCRGKAGSAADMDLIHRRAAFDQI</sequence>
<gene>
    <name evidence="1" type="ORF">NCTC8256_03351</name>
</gene>
<name>A0A379VT68_SALET</name>
<organism evidence="1 2">
    <name type="scientific">Salmonella enterica I</name>
    <dbReference type="NCBI Taxonomy" id="59201"/>
    <lineage>
        <taxon>Bacteria</taxon>
        <taxon>Pseudomonadati</taxon>
        <taxon>Pseudomonadota</taxon>
        <taxon>Gammaproteobacteria</taxon>
        <taxon>Enterobacterales</taxon>
        <taxon>Enterobacteriaceae</taxon>
        <taxon>Salmonella</taxon>
    </lineage>
</organism>
<proteinExistence type="predicted"/>
<dbReference type="Proteomes" id="UP000254346">
    <property type="component" value="Unassembled WGS sequence"/>
</dbReference>
<dbReference type="AlphaFoldDB" id="A0A379VT68"/>
<accession>A0A379VT68</accession>
<dbReference type="EMBL" id="UGXR01000001">
    <property type="protein sequence ID" value="SUH09384.1"/>
    <property type="molecule type" value="Genomic_DNA"/>
</dbReference>
<evidence type="ECO:0000313" key="1">
    <source>
        <dbReference type="EMBL" id="SUH09384.1"/>
    </source>
</evidence>